<dbReference type="EMBL" id="KB199882">
    <property type="protein sequence ID" value="ESP04130.1"/>
    <property type="molecule type" value="Genomic_DNA"/>
</dbReference>
<dbReference type="GO" id="GO:0016020">
    <property type="term" value="C:membrane"/>
    <property type="evidence" value="ECO:0007669"/>
    <property type="project" value="UniProtKB-SubCell"/>
</dbReference>
<feature type="transmembrane region" description="Helical" evidence="5">
    <location>
        <begin position="271"/>
        <end position="288"/>
    </location>
</feature>
<dbReference type="Pfam" id="PF14940">
    <property type="entry name" value="TMEM219"/>
    <property type="match status" value="1"/>
</dbReference>
<reference evidence="7 8" key="1">
    <citation type="journal article" date="2013" name="Nature">
        <title>Insights into bilaterian evolution from three spiralian genomes.</title>
        <authorList>
            <person name="Simakov O."/>
            <person name="Marletaz F."/>
            <person name="Cho S.J."/>
            <person name="Edsinger-Gonzales E."/>
            <person name="Havlak P."/>
            <person name="Hellsten U."/>
            <person name="Kuo D.H."/>
            <person name="Larsson T."/>
            <person name="Lv J."/>
            <person name="Arendt D."/>
            <person name="Savage R."/>
            <person name="Osoegawa K."/>
            <person name="de Jong P."/>
            <person name="Grimwood J."/>
            <person name="Chapman J.A."/>
            <person name="Shapiro H."/>
            <person name="Aerts A."/>
            <person name="Otillar R.P."/>
            <person name="Terry A.Y."/>
            <person name="Boore J.L."/>
            <person name="Grigoriev I.V."/>
            <person name="Lindberg D.R."/>
            <person name="Seaver E.C."/>
            <person name="Weisblat D.A."/>
            <person name="Putnam N.H."/>
            <person name="Rokhsar D.S."/>
        </authorList>
    </citation>
    <scope>NUCLEOTIDE SEQUENCE [LARGE SCALE GENOMIC DNA]</scope>
</reference>
<dbReference type="Proteomes" id="UP000030746">
    <property type="component" value="Unassembled WGS sequence"/>
</dbReference>
<evidence type="ECO:0000256" key="1">
    <source>
        <dbReference type="ARBA" id="ARBA00004370"/>
    </source>
</evidence>
<evidence type="ECO:0000313" key="7">
    <source>
        <dbReference type="EMBL" id="ESP04130.1"/>
    </source>
</evidence>
<dbReference type="CTD" id="20250482"/>
<dbReference type="AlphaFoldDB" id="V4CNZ1"/>
<keyword evidence="2 5" id="KW-0812">Transmembrane</keyword>
<evidence type="ECO:0000259" key="6">
    <source>
        <dbReference type="Pfam" id="PF14940"/>
    </source>
</evidence>
<dbReference type="InterPro" id="IPR039587">
    <property type="entry name" value="TMEM248/TMEM219_dom"/>
</dbReference>
<dbReference type="KEGG" id="lgi:LOTGIDRAFT_237545"/>
<feature type="transmembrane region" description="Helical" evidence="5">
    <location>
        <begin position="20"/>
        <end position="40"/>
    </location>
</feature>
<proteinExistence type="predicted"/>
<dbReference type="InterPro" id="IPR039493">
    <property type="entry name" value="TMEM248/TMEM219"/>
</dbReference>
<evidence type="ECO:0000256" key="4">
    <source>
        <dbReference type="ARBA" id="ARBA00023136"/>
    </source>
</evidence>
<keyword evidence="3 5" id="KW-1133">Transmembrane helix</keyword>
<dbReference type="OMA" id="TLFCYAI"/>
<sequence>MTFVVIENLKGFSQSRPPIVVFMVCLGAFAVALITFAYIVKVRDMPNPDMTEDWNSFLQSFSDVEFCVLSNSSDFVTESTSSATGTSSLPTKKMSEVLKDIETTTFKPITKENEGVVNISLSMLVEMTPTVDFVSIPHNITYLSTTLSGRQLGLNGHVADQVMNVTFTLPFEWNTTKCTGEDCITIPIYTCISFQAPESFFPKTSQPDRCVSSAEGGIEYRVKMVGHKTRQNVMRCEKRPVIQVRYQLDPSLTVMLSLNDRSLINLHLMHTSYFLFVMVITMFCYALVRGRPSKGKVVHYIEKVPTSSA</sequence>
<gene>
    <name evidence="7" type="ORF">LOTGIDRAFT_237545</name>
</gene>
<dbReference type="HOGENOM" id="CLU_080742_0_0_1"/>
<dbReference type="GeneID" id="20250482"/>
<evidence type="ECO:0000256" key="5">
    <source>
        <dbReference type="SAM" id="Phobius"/>
    </source>
</evidence>
<dbReference type="PANTHER" id="PTHR16002">
    <property type="entry name" value="TRANSMEMBRANE PROTEIN 248-LIKE"/>
    <property type="match status" value="1"/>
</dbReference>
<dbReference type="RefSeq" id="XP_009045215.1">
    <property type="nucleotide sequence ID" value="XM_009046967.1"/>
</dbReference>
<dbReference type="OrthoDB" id="6329605at2759"/>
<accession>V4CNZ1</accession>
<evidence type="ECO:0000256" key="3">
    <source>
        <dbReference type="ARBA" id="ARBA00022989"/>
    </source>
</evidence>
<dbReference type="STRING" id="225164.V4CNZ1"/>
<comment type="subcellular location">
    <subcellularLocation>
        <location evidence="1">Membrane</location>
    </subcellularLocation>
</comment>
<keyword evidence="8" id="KW-1185">Reference proteome</keyword>
<keyword evidence="4 5" id="KW-0472">Membrane</keyword>
<protein>
    <recommendedName>
        <fullName evidence="6">TMEM248/TMEM219 domain-containing protein</fullName>
    </recommendedName>
</protein>
<dbReference type="PANTHER" id="PTHR16002:SF4">
    <property type="entry name" value="TMEM248_TMEM219 DOMAIN-CONTAINING PROTEIN"/>
    <property type="match status" value="1"/>
</dbReference>
<name>V4CNZ1_LOTGI</name>
<organism evidence="7 8">
    <name type="scientific">Lottia gigantea</name>
    <name type="common">Giant owl limpet</name>
    <dbReference type="NCBI Taxonomy" id="225164"/>
    <lineage>
        <taxon>Eukaryota</taxon>
        <taxon>Metazoa</taxon>
        <taxon>Spiralia</taxon>
        <taxon>Lophotrochozoa</taxon>
        <taxon>Mollusca</taxon>
        <taxon>Gastropoda</taxon>
        <taxon>Patellogastropoda</taxon>
        <taxon>Lottioidea</taxon>
        <taxon>Lottiidae</taxon>
        <taxon>Lottia</taxon>
    </lineage>
</organism>
<evidence type="ECO:0000256" key="2">
    <source>
        <dbReference type="ARBA" id="ARBA00022692"/>
    </source>
</evidence>
<feature type="domain" description="TMEM248/TMEM219" evidence="6">
    <location>
        <begin position="9"/>
        <end position="255"/>
    </location>
</feature>
<evidence type="ECO:0000313" key="8">
    <source>
        <dbReference type="Proteomes" id="UP000030746"/>
    </source>
</evidence>